<dbReference type="GO" id="GO:0030246">
    <property type="term" value="F:carbohydrate binding"/>
    <property type="evidence" value="ECO:0007669"/>
    <property type="project" value="UniProtKB-KW"/>
</dbReference>
<feature type="non-terminal residue" evidence="8">
    <location>
        <position position="1"/>
    </location>
</feature>
<dbReference type="PANTHER" id="PTHR45710">
    <property type="entry name" value="C-TYPE LECTIN DOMAIN-CONTAINING PROTEIN 180"/>
    <property type="match status" value="1"/>
</dbReference>
<dbReference type="CDD" id="cd03593">
    <property type="entry name" value="CLECT_NK_receptors_like"/>
    <property type="match status" value="1"/>
</dbReference>
<evidence type="ECO:0000256" key="1">
    <source>
        <dbReference type="ARBA" id="ARBA00004401"/>
    </source>
</evidence>
<evidence type="ECO:0000256" key="5">
    <source>
        <dbReference type="ARBA" id="ARBA00022734"/>
    </source>
</evidence>
<dbReference type="SUPFAM" id="SSF56436">
    <property type="entry name" value="C-type lectin-like"/>
    <property type="match status" value="1"/>
</dbReference>
<dbReference type="PANTHER" id="PTHR45710:SF35">
    <property type="entry name" value="C-TYPE LECTIN DOMAIN FAMILY 2 MEMBER D"/>
    <property type="match status" value="1"/>
</dbReference>
<keyword evidence="4" id="KW-0964">Secreted</keyword>
<comment type="similarity">
    <text evidence="3">Belongs to the true venom lectin family.</text>
</comment>
<protein>
    <submittedName>
        <fullName evidence="8">C-type lectin domain family 2 member D-like</fullName>
    </submittedName>
</protein>
<accession>A0A6J1VUH1</accession>
<dbReference type="RefSeq" id="XP_026546732.1">
    <property type="nucleotide sequence ID" value="XM_026690947.1"/>
</dbReference>
<evidence type="ECO:0000256" key="2">
    <source>
        <dbReference type="ARBA" id="ARBA00004613"/>
    </source>
</evidence>
<evidence type="ECO:0000313" key="7">
    <source>
        <dbReference type="Proteomes" id="UP000504612"/>
    </source>
</evidence>
<comment type="subcellular location">
    <subcellularLocation>
        <location evidence="1">Cell membrane</location>
        <topology evidence="1">Single-pass type II membrane protein</topology>
    </subcellularLocation>
    <subcellularLocation>
        <location evidence="2">Secreted</location>
    </subcellularLocation>
</comment>
<dbReference type="Gene3D" id="3.10.100.10">
    <property type="entry name" value="Mannose-Binding Protein A, subunit A"/>
    <property type="match status" value="1"/>
</dbReference>
<evidence type="ECO:0000256" key="4">
    <source>
        <dbReference type="ARBA" id="ARBA00022525"/>
    </source>
</evidence>
<gene>
    <name evidence="8" type="primary">LOC113428403</name>
</gene>
<dbReference type="AlphaFoldDB" id="A0A6J1VUH1"/>
<organism evidence="7 8">
    <name type="scientific">Notechis scutatus</name>
    <name type="common">mainland tiger snake</name>
    <dbReference type="NCBI Taxonomy" id="8663"/>
    <lineage>
        <taxon>Eukaryota</taxon>
        <taxon>Metazoa</taxon>
        <taxon>Chordata</taxon>
        <taxon>Craniata</taxon>
        <taxon>Vertebrata</taxon>
        <taxon>Euteleostomi</taxon>
        <taxon>Lepidosauria</taxon>
        <taxon>Squamata</taxon>
        <taxon>Bifurcata</taxon>
        <taxon>Unidentata</taxon>
        <taxon>Episquamata</taxon>
        <taxon>Toxicofera</taxon>
        <taxon>Serpentes</taxon>
        <taxon>Colubroidea</taxon>
        <taxon>Elapidae</taxon>
        <taxon>Hydrophiinae</taxon>
        <taxon>Notechis</taxon>
    </lineage>
</organism>
<dbReference type="Pfam" id="PF00059">
    <property type="entry name" value="Lectin_C"/>
    <property type="match status" value="1"/>
</dbReference>
<dbReference type="InterPro" id="IPR016186">
    <property type="entry name" value="C-type_lectin-like/link_sf"/>
</dbReference>
<dbReference type="KEGG" id="nss:113428403"/>
<dbReference type="GeneID" id="113428403"/>
<evidence type="ECO:0000259" key="6">
    <source>
        <dbReference type="PROSITE" id="PS50041"/>
    </source>
</evidence>
<name>A0A6J1VUH1_9SAUR</name>
<keyword evidence="5" id="KW-0430">Lectin</keyword>
<dbReference type="InterPro" id="IPR001304">
    <property type="entry name" value="C-type_lectin-like"/>
</dbReference>
<dbReference type="Proteomes" id="UP000504612">
    <property type="component" value="Unplaced"/>
</dbReference>
<feature type="domain" description="C-type lectin" evidence="6">
    <location>
        <begin position="34"/>
        <end position="136"/>
    </location>
</feature>
<reference evidence="8" key="1">
    <citation type="submission" date="2025-08" db="UniProtKB">
        <authorList>
            <consortium name="RefSeq"/>
        </authorList>
    </citation>
    <scope>IDENTIFICATION</scope>
</reference>
<dbReference type="SMART" id="SM00034">
    <property type="entry name" value="CLECT"/>
    <property type="match status" value="1"/>
</dbReference>
<dbReference type="InterPro" id="IPR016187">
    <property type="entry name" value="CTDL_fold"/>
</dbReference>
<dbReference type="PROSITE" id="PS50041">
    <property type="entry name" value="C_TYPE_LECTIN_2"/>
    <property type="match status" value="1"/>
</dbReference>
<dbReference type="InterPro" id="IPR033992">
    <property type="entry name" value="NKR-like_CTLD"/>
</dbReference>
<proteinExistence type="inferred from homology"/>
<evidence type="ECO:0000256" key="3">
    <source>
        <dbReference type="ARBA" id="ARBA00006250"/>
    </source>
</evidence>
<keyword evidence="7" id="KW-1185">Reference proteome</keyword>
<sequence length="140" mass="16097">SQINKTTLNLDDHKLLLAASEPGRLPCPTDWIGYQKKCFYFSDKEETWSASKHFCSLYNATLAIIENEEKDFVQRYKGSISHWIGLHREPEQPWTWVNGSVSTWEVLGDGGNCAYMNDEGKASCSRCSTHHHWICSKPDW</sequence>
<evidence type="ECO:0000313" key="8">
    <source>
        <dbReference type="RefSeq" id="XP_026546732.1"/>
    </source>
</evidence>
<dbReference type="InterPro" id="IPR050828">
    <property type="entry name" value="C-type_lectin/matrix_domain"/>
</dbReference>
<dbReference type="GO" id="GO:0005576">
    <property type="term" value="C:extracellular region"/>
    <property type="evidence" value="ECO:0007669"/>
    <property type="project" value="UniProtKB-SubCell"/>
</dbReference>
<dbReference type="GO" id="GO:0005886">
    <property type="term" value="C:plasma membrane"/>
    <property type="evidence" value="ECO:0007669"/>
    <property type="project" value="UniProtKB-SubCell"/>
</dbReference>